<dbReference type="CDD" id="cd04301">
    <property type="entry name" value="NAT_SF"/>
    <property type="match status" value="1"/>
</dbReference>
<dbReference type="RefSeq" id="WP_202654298.1">
    <property type="nucleotide sequence ID" value="NZ_JAESWB010000168.1"/>
</dbReference>
<dbReference type="Pfam" id="PF00583">
    <property type="entry name" value="Acetyltransf_1"/>
    <property type="match status" value="1"/>
</dbReference>
<comment type="caution">
    <text evidence="2">The sequence shown here is derived from an EMBL/GenBank/DDBJ whole genome shotgun (WGS) entry which is preliminary data.</text>
</comment>
<dbReference type="Gene3D" id="3.40.630.30">
    <property type="match status" value="1"/>
</dbReference>
<gene>
    <name evidence="2" type="ORF">JK635_12780</name>
</gene>
<keyword evidence="3" id="KW-1185">Reference proteome</keyword>
<sequence>MDIKIARTKMKEAAPLLKIQKQAFQADLKKYRDYDSSPAAESLDFFIYRMGHSLHYTVYLDGKMAGGICLVKISDDHFRLFRVFLSPEFQNKGLGTRILKMLEKQYPEVTKWSLDTPKDHARNRRFYEKFGYQQTGEFKVNNRLTLIEYEKNIRRKPP</sequence>
<dbReference type="InterPro" id="IPR000182">
    <property type="entry name" value="GNAT_dom"/>
</dbReference>
<feature type="domain" description="N-acetyltransferase" evidence="1">
    <location>
        <begin position="1"/>
        <end position="154"/>
    </location>
</feature>
<proteinExistence type="predicted"/>
<reference evidence="2 3" key="1">
    <citation type="submission" date="2021-01" db="EMBL/GenBank/DDBJ databases">
        <title>Genome public.</title>
        <authorList>
            <person name="Liu C."/>
            <person name="Sun Q."/>
        </authorList>
    </citation>
    <scope>NUCLEOTIDE SEQUENCE [LARGE SCALE GENOMIC DNA]</scope>
    <source>
        <strain evidence="2 3">YIM B02564</strain>
    </source>
</reference>
<organism evidence="2 3">
    <name type="scientific">Neobacillus paridis</name>
    <dbReference type="NCBI Taxonomy" id="2803862"/>
    <lineage>
        <taxon>Bacteria</taxon>
        <taxon>Bacillati</taxon>
        <taxon>Bacillota</taxon>
        <taxon>Bacilli</taxon>
        <taxon>Bacillales</taxon>
        <taxon>Bacillaceae</taxon>
        <taxon>Neobacillus</taxon>
    </lineage>
</organism>
<accession>A0ABS1TQQ0</accession>
<evidence type="ECO:0000313" key="3">
    <source>
        <dbReference type="Proteomes" id="UP000623967"/>
    </source>
</evidence>
<protein>
    <submittedName>
        <fullName evidence="2">GNAT family N-acetyltransferase</fullName>
    </submittedName>
</protein>
<dbReference type="Proteomes" id="UP000623967">
    <property type="component" value="Unassembled WGS sequence"/>
</dbReference>
<evidence type="ECO:0000259" key="1">
    <source>
        <dbReference type="PROSITE" id="PS51186"/>
    </source>
</evidence>
<name>A0ABS1TQQ0_9BACI</name>
<dbReference type="InterPro" id="IPR016181">
    <property type="entry name" value="Acyl_CoA_acyltransferase"/>
</dbReference>
<dbReference type="EMBL" id="JAESWB010000168">
    <property type="protein sequence ID" value="MBL4953084.1"/>
    <property type="molecule type" value="Genomic_DNA"/>
</dbReference>
<dbReference type="SUPFAM" id="SSF55729">
    <property type="entry name" value="Acyl-CoA N-acyltransferases (Nat)"/>
    <property type="match status" value="1"/>
</dbReference>
<dbReference type="PROSITE" id="PS51186">
    <property type="entry name" value="GNAT"/>
    <property type="match status" value="1"/>
</dbReference>
<evidence type="ECO:0000313" key="2">
    <source>
        <dbReference type="EMBL" id="MBL4953084.1"/>
    </source>
</evidence>